<evidence type="ECO:0000313" key="4">
    <source>
        <dbReference type="Proteomes" id="UP001595836"/>
    </source>
</evidence>
<dbReference type="EMBL" id="JBHSHP010000022">
    <property type="protein sequence ID" value="MFC4755009.1"/>
    <property type="molecule type" value="Genomic_DNA"/>
</dbReference>
<keyword evidence="2" id="KW-0472">Membrane</keyword>
<gene>
    <name evidence="3" type="ORF">ACFO7U_09470</name>
</gene>
<dbReference type="Proteomes" id="UP001595836">
    <property type="component" value="Unassembled WGS sequence"/>
</dbReference>
<comment type="caution">
    <text evidence="3">The sequence shown here is derived from an EMBL/GenBank/DDBJ whole genome shotgun (WGS) entry which is preliminary data.</text>
</comment>
<evidence type="ECO:0000256" key="1">
    <source>
        <dbReference type="SAM" id="MobiDB-lite"/>
    </source>
</evidence>
<evidence type="ECO:0000256" key="2">
    <source>
        <dbReference type="SAM" id="Phobius"/>
    </source>
</evidence>
<accession>A0ABV9PRX4</accession>
<feature type="transmembrane region" description="Helical" evidence="2">
    <location>
        <begin position="135"/>
        <end position="155"/>
    </location>
</feature>
<reference evidence="4" key="1">
    <citation type="journal article" date="2019" name="Int. J. Syst. Evol. Microbiol.">
        <title>The Global Catalogue of Microorganisms (GCM) 10K type strain sequencing project: providing services to taxonomists for standard genome sequencing and annotation.</title>
        <authorList>
            <consortium name="The Broad Institute Genomics Platform"/>
            <consortium name="The Broad Institute Genome Sequencing Center for Infectious Disease"/>
            <person name="Wu L."/>
            <person name="Ma J."/>
        </authorList>
    </citation>
    <scope>NUCLEOTIDE SEQUENCE [LARGE SCALE GENOMIC DNA]</scope>
    <source>
        <strain evidence="4">JCM 11882</strain>
    </source>
</reference>
<evidence type="ECO:0000313" key="3">
    <source>
        <dbReference type="EMBL" id="MFC4755009.1"/>
    </source>
</evidence>
<sequence length="161" mass="16590">MTVQELQSRAHLTRSWTEVCAGEHGVGPVRQSGGRGGRPASALPSVASRTRPMVRSKGRRAGGAVDTDRVRPVAARRSAQGRGVAFDRSPARARSTSAAPVAPGRRVVVRSAGSVRACEVQAPAPAGVVDDVPTWALVVCGVLFGIAMLLALAFLGGPAYA</sequence>
<protein>
    <submittedName>
        <fullName evidence="3">Uncharacterized protein</fullName>
    </submittedName>
</protein>
<dbReference type="RefSeq" id="WP_344991012.1">
    <property type="nucleotide sequence ID" value="NZ_BAABCD010000015.1"/>
</dbReference>
<feature type="region of interest" description="Disordered" evidence="1">
    <location>
        <begin position="23"/>
        <end position="99"/>
    </location>
</feature>
<keyword evidence="2" id="KW-1133">Transmembrane helix</keyword>
<organism evidence="3 4">
    <name type="scientific">Dietzia aurantiaca</name>
    <dbReference type="NCBI Taxonomy" id="983873"/>
    <lineage>
        <taxon>Bacteria</taxon>
        <taxon>Bacillati</taxon>
        <taxon>Actinomycetota</taxon>
        <taxon>Actinomycetes</taxon>
        <taxon>Mycobacteriales</taxon>
        <taxon>Dietziaceae</taxon>
        <taxon>Dietzia</taxon>
    </lineage>
</organism>
<proteinExistence type="predicted"/>
<keyword evidence="2" id="KW-0812">Transmembrane</keyword>
<keyword evidence="4" id="KW-1185">Reference proteome</keyword>
<name>A0ABV9PRX4_9ACTN</name>